<proteinExistence type="predicted"/>
<protein>
    <recommendedName>
        <fullName evidence="6">Sortase family protein</fullName>
    </recommendedName>
</protein>
<feature type="compositionally biased region" description="Pro residues" evidence="2">
    <location>
        <begin position="84"/>
        <end position="95"/>
    </location>
</feature>
<evidence type="ECO:0000256" key="3">
    <source>
        <dbReference type="SAM" id="Phobius"/>
    </source>
</evidence>
<feature type="region of interest" description="Disordered" evidence="2">
    <location>
        <begin position="1"/>
        <end position="98"/>
    </location>
</feature>
<evidence type="ECO:0008006" key="6">
    <source>
        <dbReference type="Google" id="ProtNLM"/>
    </source>
</evidence>
<feature type="region of interest" description="Disordered" evidence="2">
    <location>
        <begin position="189"/>
        <end position="209"/>
    </location>
</feature>
<keyword evidence="5" id="KW-1185">Reference proteome</keyword>
<feature type="compositionally biased region" description="Polar residues" evidence="2">
    <location>
        <begin position="123"/>
        <end position="132"/>
    </location>
</feature>
<dbReference type="CDD" id="cd05830">
    <property type="entry name" value="Sortase_E"/>
    <property type="match status" value="1"/>
</dbReference>
<evidence type="ECO:0000313" key="4">
    <source>
        <dbReference type="EMBL" id="GAA1953811.1"/>
    </source>
</evidence>
<feature type="compositionally biased region" description="Basic and acidic residues" evidence="2">
    <location>
        <begin position="1"/>
        <end position="17"/>
    </location>
</feature>
<feature type="transmembrane region" description="Helical" evidence="3">
    <location>
        <begin position="147"/>
        <end position="172"/>
    </location>
</feature>
<dbReference type="Pfam" id="PF04203">
    <property type="entry name" value="Sortase"/>
    <property type="match status" value="1"/>
</dbReference>
<accession>A0ABP5BWH7</accession>
<name>A0ABP5BWH7_9ACTN</name>
<feature type="region of interest" description="Disordered" evidence="2">
    <location>
        <begin position="113"/>
        <end position="139"/>
    </location>
</feature>
<keyword evidence="3" id="KW-1133">Transmembrane helix</keyword>
<dbReference type="InterPro" id="IPR053465">
    <property type="entry name" value="Sortase_Class_E"/>
</dbReference>
<dbReference type="NCBIfam" id="NF033747">
    <property type="entry name" value="class_E_sortase"/>
    <property type="match status" value="1"/>
</dbReference>
<dbReference type="Proteomes" id="UP001499854">
    <property type="component" value="Unassembled WGS sequence"/>
</dbReference>
<reference evidence="5" key="1">
    <citation type="journal article" date="2019" name="Int. J. Syst. Evol. Microbiol.">
        <title>The Global Catalogue of Microorganisms (GCM) 10K type strain sequencing project: providing services to taxonomists for standard genome sequencing and annotation.</title>
        <authorList>
            <consortium name="The Broad Institute Genomics Platform"/>
            <consortium name="The Broad Institute Genome Sequencing Center for Infectious Disease"/>
            <person name="Wu L."/>
            <person name="Ma J."/>
        </authorList>
    </citation>
    <scope>NUCLEOTIDE SEQUENCE [LARGE SCALE GENOMIC DNA]</scope>
    <source>
        <strain evidence="5">JCM 16013</strain>
    </source>
</reference>
<dbReference type="Gene3D" id="2.40.260.10">
    <property type="entry name" value="Sortase"/>
    <property type="match status" value="1"/>
</dbReference>
<gene>
    <name evidence="4" type="ORF">GCM10009838_06430</name>
</gene>
<keyword evidence="1" id="KW-0378">Hydrolase</keyword>
<sequence length="376" mass="40713">MTDDQAFRRPRADERFRGAFSVPAADSSDDSPTEVIPRIPDPPEIPAGDAPTDVIPRIMDEPEPEPSPREAPTEVIPRIVDTPRPAPPMPDPVPAPVAATAPAPVADLMPAAVAAPERESSGAAKSTRSSQRAAARTDRKVQRKLRILSGFGEVLISLGAVMALYVVYTLWWTNVEAHKAASAESNKIQQQFQQQLSPQGGSSTAPPPTVFQPSEGFGLMTIPAIGKTDIPIMEGTDKAKVLDKGAVGHYTTPKSAMPWDATGNFAVAAHRRTYGEPFRYINQLKVGDHVVVETSHGWFVYTLDKELPQTDPSNIGTIAPVPKGGPYTKPGKYITLTTCTPEWASTYRLIWWGHLERVDPLSGPPPAELKDPDRRG</sequence>
<dbReference type="EMBL" id="BAAAQM010000002">
    <property type="protein sequence ID" value="GAA1953811.1"/>
    <property type="molecule type" value="Genomic_DNA"/>
</dbReference>
<dbReference type="InterPro" id="IPR023365">
    <property type="entry name" value="Sortase_dom-sf"/>
</dbReference>
<dbReference type="SUPFAM" id="SSF63817">
    <property type="entry name" value="Sortase"/>
    <property type="match status" value="1"/>
</dbReference>
<dbReference type="RefSeq" id="WP_344655365.1">
    <property type="nucleotide sequence ID" value="NZ_BAAAQM010000002.1"/>
</dbReference>
<dbReference type="InterPro" id="IPR005754">
    <property type="entry name" value="Sortase"/>
</dbReference>
<organism evidence="4 5">
    <name type="scientific">Catenulispora subtropica</name>
    <dbReference type="NCBI Taxonomy" id="450798"/>
    <lineage>
        <taxon>Bacteria</taxon>
        <taxon>Bacillati</taxon>
        <taxon>Actinomycetota</taxon>
        <taxon>Actinomycetes</taxon>
        <taxon>Catenulisporales</taxon>
        <taxon>Catenulisporaceae</taxon>
        <taxon>Catenulispora</taxon>
    </lineage>
</organism>
<evidence type="ECO:0000256" key="1">
    <source>
        <dbReference type="ARBA" id="ARBA00022801"/>
    </source>
</evidence>
<evidence type="ECO:0000313" key="5">
    <source>
        <dbReference type="Proteomes" id="UP001499854"/>
    </source>
</evidence>
<keyword evidence="3" id="KW-0812">Transmembrane</keyword>
<dbReference type="InterPro" id="IPR042003">
    <property type="entry name" value="Sortase_E"/>
</dbReference>
<evidence type="ECO:0000256" key="2">
    <source>
        <dbReference type="SAM" id="MobiDB-lite"/>
    </source>
</evidence>
<comment type="caution">
    <text evidence="4">The sequence shown here is derived from an EMBL/GenBank/DDBJ whole genome shotgun (WGS) entry which is preliminary data.</text>
</comment>
<dbReference type="NCBIfam" id="TIGR01076">
    <property type="entry name" value="sortase_fam"/>
    <property type="match status" value="1"/>
</dbReference>
<keyword evidence="3" id="KW-0472">Membrane</keyword>